<proteinExistence type="predicted"/>
<gene>
    <name evidence="2" type="ORF">EB235_05540</name>
</gene>
<dbReference type="Proteomes" id="UP000503017">
    <property type="component" value="Chromosome"/>
</dbReference>
<evidence type="ECO:0000256" key="1">
    <source>
        <dbReference type="SAM" id="MobiDB-lite"/>
    </source>
</evidence>
<feature type="region of interest" description="Disordered" evidence="1">
    <location>
        <begin position="152"/>
        <end position="189"/>
    </location>
</feature>
<evidence type="ECO:0000313" key="2">
    <source>
        <dbReference type="EMBL" id="QKD01025.1"/>
    </source>
</evidence>
<organism evidence="2 3">
    <name type="scientific">Mesorhizobium loti R88b</name>
    <dbReference type="NCBI Taxonomy" id="935548"/>
    <lineage>
        <taxon>Bacteria</taxon>
        <taxon>Pseudomonadati</taxon>
        <taxon>Pseudomonadota</taxon>
        <taxon>Alphaproteobacteria</taxon>
        <taxon>Hyphomicrobiales</taxon>
        <taxon>Phyllobacteriaceae</taxon>
        <taxon>Mesorhizobium</taxon>
    </lineage>
</organism>
<sequence>MAKVRSPNYPLVDLAGALVMARKLYDKDGRNRVSKSALASHLGHESLSGPALGKIGALRAYGLVDGTGDENRITEDAITALMAPEDSLDRVDALRRMALQPSLFREIAKEFPTPPSDSNLRYWLAKRGYSPDGAAKAAKTYLTTITLATLHEKGYPHPPTSTEDETMQAPEPSRPTQRRAETREQPPLKPGMRQEIIALDEGDVTITFPVNLSADSFGDLEDHLKLFIRRMQRRANAKILGFDEGQDQH</sequence>
<dbReference type="AlphaFoldDB" id="A0A6M7WGB9"/>
<evidence type="ECO:0000313" key="3">
    <source>
        <dbReference type="Proteomes" id="UP000503017"/>
    </source>
</evidence>
<protein>
    <recommendedName>
        <fullName evidence="4">DUF5343 domain-containing protein</fullName>
    </recommendedName>
</protein>
<accession>A0A6M7WGB9</accession>
<evidence type="ECO:0008006" key="4">
    <source>
        <dbReference type="Google" id="ProtNLM"/>
    </source>
</evidence>
<name>A0A6M7WGB9_RHILI</name>
<dbReference type="RefSeq" id="WP_027031967.1">
    <property type="nucleotide sequence ID" value="NZ_CP033367.1"/>
</dbReference>
<dbReference type="EMBL" id="CP033367">
    <property type="protein sequence ID" value="QKD01025.1"/>
    <property type="molecule type" value="Genomic_DNA"/>
</dbReference>
<reference evidence="2 3" key="1">
    <citation type="submission" date="2018-10" db="EMBL/GenBank/DDBJ databases">
        <authorList>
            <person name="Perry B.J."/>
            <person name="Sullivan J.T."/>
            <person name="Murphy R.J.T."/>
            <person name="Ramsay J.P."/>
            <person name="Ronson C.W."/>
        </authorList>
    </citation>
    <scope>NUCLEOTIDE SEQUENCE [LARGE SCALE GENOMIC DNA]</scope>
    <source>
        <strain evidence="2 3">R88b</strain>
    </source>
</reference>